<keyword evidence="8" id="KW-1185">Reference proteome</keyword>
<keyword evidence="4 6" id="KW-0472">Membrane</keyword>
<protein>
    <submittedName>
        <fullName evidence="7">Zinc/iron permease</fullName>
    </submittedName>
</protein>
<feature type="region of interest" description="Disordered" evidence="5">
    <location>
        <begin position="132"/>
        <end position="174"/>
    </location>
</feature>
<keyword evidence="2 6" id="KW-0812">Transmembrane</keyword>
<dbReference type="PANTHER" id="PTHR11040">
    <property type="entry name" value="ZINC/IRON TRANSPORTER"/>
    <property type="match status" value="1"/>
</dbReference>
<organism evidence="7 8">
    <name type="scientific">Fistulina hepatica ATCC 64428</name>
    <dbReference type="NCBI Taxonomy" id="1128425"/>
    <lineage>
        <taxon>Eukaryota</taxon>
        <taxon>Fungi</taxon>
        <taxon>Dikarya</taxon>
        <taxon>Basidiomycota</taxon>
        <taxon>Agaricomycotina</taxon>
        <taxon>Agaricomycetes</taxon>
        <taxon>Agaricomycetidae</taxon>
        <taxon>Agaricales</taxon>
        <taxon>Fistulinaceae</taxon>
        <taxon>Fistulina</taxon>
    </lineage>
</organism>
<dbReference type="EMBL" id="KN881931">
    <property type="protein sequence ID" value="KIY47565.1"/>
    <property type="molecule type" value="Genomic_DNA"/>
</dbReference>
<feature type="compositionally biased region" description="Basic and acidic residues" evidence="5">
    <location>
        <begin position="159"/>
        <end position="168"/>
    </location>
</feature>
<feature type="transmembrane region" description="Helical" evidence="6">
    <location>
        <begin position="326"/>
        <end position="344"/>
    </location>
</feature>
<name>A0A0D7AA53_9AGAR</name>
<evidence type="ECO:0000256" key="5">
    <source>
        <dbReference type="SAM" id="MobiDB-lite"/>
    </source>
</evidence>
<dbReference type="GO" id="GO:0005385">
    <property type="term" value="F:zinc ion transmembrane transporter activity"/>
    <property type="evidence" value="ECO:0007669"/>
    <property type="project" value="TreeGrafter"/>
</dbReference>
<evidence type="ECO:0000313" key="8">
    <source>
        <dbReference type="Proteomes" id="UP000054144"/>
    </source>
</evidence>
<feature type="non-terminal residue" evidence="7">
    <location>
        <position position="347"/>
    </location>
</feature>
<keyword evidence="3 6" id="KW-1133">Transmembrane helix</keyword>
<feature type="transmembrane region" description="Helical" evidence="6">
    <location>
        <begin position="48"/>
        <end position="69"/>
    </location>
</feature>
<dbReference type="Pfam" id="PF02535">
    <property type="entry name" value="Zip"/>
    <property type="match status" value="2"/>
</dbReference>
<evidence type="ECO:0000256" key="2">
    <source>
        <dbReference type="ARBA" id="ARBA00022692"/>
    </source>
</evidence>
<proteinExistence type="predicted"/>
<comment type="subcellular location">
    <subcellularLocation>
        <location evidence="1">Membrane</location>
        <topology evidence="1">Multi-pass membrane protein</topology>
    </subcellularLocation>
</comment>
<dbReference type="InterPro" id="IPR003689">
    <property type="entry name" value="ZIP"/>
</dbReference>
<feature type="transmembrane region" description="Helical" evidence="6">
    <location>
        <begin position="12"/>
        <end position="36"/>
    </location>
</feature>
<dbReference type="AlphaFoldDB" id="A0A0D7AA53"/>
<reference evidence="7 8" key="1">
    <citation type="journal article" date="2015" name="Fungal Genet. Biol.">
        <title>Evolution of novel wood decay mechanisms in Agaricales revealed by the genome sequences of Fistulina hepatica and Cylindrobasidium torrendii.</title>
        <authorList>
            <person name="Floudas D."/>
            <person name="Held B.W."/>
            <person name="Riley R."/>
            <person name="Nagy L.G."/>
            <person name="Koehler G."/>
            <person name="Ransdell A.S."/>
            <person name="Younus H."/>
            <person name="Chow J."/>
            <person name="Chiniquy J."/>
            <person name="Lipzen A."/>
            <person name="Tritt A."/>
            <person name="Sun H."/>
            <person name="Haridas S."/>
            <person name="LaButti K."/>
            <person name="Ohm R.A."/>
            <person name="Kues U."/>
            <person name="Blanchette R.A."/>
            <person name="Grigoriev I.V."/>
            <person name="Minto R.E."/>
            <person name="Hibbett D.S."/>
        </authorList>
    </citation>
    <scope>NUCLEOTIDE SEQUENCE [LARGE SCALE GENOMIC DNA]</scope>
    <source>
        <strain evidence="7 8">ATCC 64428</strain>
    </source>
</reference>
<evidence type="ECO:0000256" key="3">
    <source>
        <dbReference type="ARBA" id="ARBA00022989"/>
    </source>
</evidence>
<dbReference type="PANTHER" id="PTHR11040:SF32">
    <property type="entry name" value="ZINC-REGULATED TRANSPORTER 1"/>
    <property type="match status" value="1"/>
</dbReference>
<evidence type="ECO:0000256" key="4">
    <source>
        <dbReference type="ARBA" id="ARBA00023136"/>
    </source>
</evidence>
<dbReference type="GO" id="GO:0005886">
    <property type="term" value="C:plasma membrane"/>
    <property type="evidence" value="ECO:0007669"/>
    <property type="project" value="TreeGrafter"/>
</dbReference>
<dbReference type="Proteomes" id="UP000054144">
    <property type="component" value="Unassembled WGS sequence"/>
</dbReference>
<feature type="non-terminal residue" evidence="7">
    <location>
        <position position="1"/>
    </location>
</feature>
<evidence type="ECO:0000256" key="1">
    <source>
        <dbReference type="ARBA" id="ARBA00004141"/>
    </source>
</evidence>
<sequence length="347" mass="36940">DSCTPSSDPDKYLGLRVGSIFVIWFCSTAGALFPVLARRSTAINVPKAVFDFAKYFGSGVIIATAFIHLLDPAISELSSDCIGAAWGDYPYALALCMLSIFSIFVVELVSFRWGSARLRRLGIGYDAHGHAGGGTAHAAHGPEPRPRHAGDLEIAGSSDDLKDPRNESEAVAQDKNGLSVAAAQVERVVSREAARAVTLLAEKPVEVLPERKLFSVREAQQTFEGLGLGSRLAFLPMPDEKHATSWPMRLFPHLAAVLYGLTTPIGIAVGLAIRTTYAPGAPTASIVSGILDSLSAGVLLYTGLVELLAHEFLFTPEMLESSNGHLAYAICCMLIGCALMALLGKWA</sequence>
<gene>
    <name evidence="7" type="ORF">FISHEDRAFT_22367</name>
</gene>
<feature type="transmembrane region" description="Helical" evidence="6">
    <location>
        <begin position="293"/>
        <end position="314"/>
    </location>
</feature>
<feature type="transmembrane region" description="Helical" evidence="6">
    <location>
        <begin position="89"/>
        <end position="111"/>
    </location>
</feature>
<evidence type="ECO:0000313" key="7">
    <source>
        <dbReference type="EMBL" id="KIY47565.1"/>
    </source>
</evidence>
<evidence type="ECO:0000256" key="6">
    <source>
        <dbReference type="SAM" id="Phobius"/>
    </source>
</evidence>
<accession>A0A0D7AA53</accession>
<feature type="transmembrane region" description="Helical" evidence="6">
    <location>
        <begin position="250"/>
        <end position="273"/>
    </location>
</feature>
<feature type="compositionally biased region" description="Basic and acidic residues" evidence="5">
    <location>
        <begin position="140"/>
        <end position="151"/>
    </location>
</feature>
<dbReference type="OrthoDB" id="448280at2759"/>